<evidence type="ECO:0000259" key="12">
    <source>
        <dbReference type="Pfam" id="PF03950"/>
    </source>
</evidence>
<dbReference type="Pfam" id="PF20974">
    <property type="entry name" value="tRNA-synt_1c_C2"/>
    <property type="match status" value="1"/>
</dbReference>
<feature type="binding site" evidence="9">
    <location>
        <begin position="62"/>
        <end position="68"/>
    </location>
    <ligand>
        <name>ATP</name>
        <dbReference type="ChEBI" id="CHEBI:30616"/>
    </ligand>
</feature>
<keyword evidence="17" id="KW-1185">Reference proteome</keyword>
<dbReference type="EC" id="6.1.1.18" evidence="9"/>
<evidence type="ECO:0000256" key="10">
    <source>
        <dbReference type="RuleBase" id="RU363037"/>
    </source>
</evidence>
<evidence type="ECO:0000256" key="7">
    <source>
        <dbReference type="ARBA" id="ARBA00023146"/>
    </source>
</evidence>
<evidence type="ECO:0000313" key="14">
    <source>
        <dbReference type="EMBL" id="CAZ87830.1"/>
    </source>
</evidence>
<comment type="subunit">
    <text evidence="9">Monomer.</text>
</comment>
<feature type="binding site" evidence="9">
    <location>
        <begin position="291"/>
        <end position="292"/>
    </location>
    <ligand>
        <name>ATP</name>
        <dbReference type="ChEBI" id="CHEBI:30616"/>
    </ligand>
</feature>
<dbReference type="FunFam" id="3.90.800.10:FF:000001">
    <property type="entry name" value="Glutamine--tRNA ligase"/>
    <property type="match status" value="1"/>
</dbReference>
<organism evidence="14 16">
    <name type="scientific">Thiomonas arsenitoxydans (strain DSM 22701 / CIP 110005 / 3As)</name>
    <dbReference type="NCBI Taxonomy" id="426114"/>
    <lineage>
        <taxon>Bacteria</taxon>
        <taxon>Pseudomonadati</taxon>
        <taxon>Pseudomonadota</taxon>
        <taxon>Betaproteobacteria</taxon>
        <taxon>Burkholderiales</taxon>
        <taxon>Thiomonas</taxon>
    </lineage>
</organism>
<evidence type="ECO:0000259" key="13">
    <source>
        <dbReference type="Pfam" id="PF20974"/>
    </source>
</evidence>
<evidence type="ECO:0000313" key="16">
    <source>
        <dbReference type="Proteomes" id="UP000002372"/>
    </source>
</evidence>
<keyword evidence="2 9" id="KW-0963">Cytoplasm</keyword>
<feature type="domain" description="Glutamyl/glutaminyl-tRNA synthetase class Ib catalytic" evidence="11">
    <location>
        <begin position="49"/>
        <end position="359"/>
    </location>
</feature>
<dbReference type="GO" id="GO:0006425">
    <property type="term" value="P:glutaminyl-tRNA aminoacylation"/>
    <property type="evidence" value="ECO:0007669"/>
    <property type="project" value="UniProtKB-UniRule"/>
</dbReference>
<dbReference type="InterPro" id="IPR000924">
    <property type="entry name" value="Glu/Gln-tRNA-synth"/>
</dbReference>
<dbReference type="NCBIfam" id="TIGR00440">
    <property type="entry name" value="glnS"/>
    <property type="match status" value="1"/>
</dbReference>
<evidence type="ECO:0000256" key="6">
    <source>
        <dbReference type="ARBA" id="ARBA00022917"/>
    </source>
</evidence>
<feature type="binding site" evidence="9">
    <location>
        <begin position="56"/>
        <end position="58"/>
    </location>
    <ligand>
        <name>ATP</name>
        <dbReference type="ChEBI" id="CHEBI:30616"/>
    </ligand>
</feature>
<comment type="caution">
    <text evidence="9">Lacks conserved residue(s) required for the propagation of feature annotation.</text>
</comment>
<dbReference type="InterPro" id="IPR049437">
    <property type="entry name" value="tRNA-synt_1c_C2"/>
</dbReference>
<dbReference type="FunFam" id="3.40.50.620:FF:000037">
    <property type="entry name" value="Glutamine--tRNA ligase cytoplasmic"/>
    <property type="match status" value="1"/>
</dbReference>
<dbReference type="OrthoDB" id="9801560at2"/>
<gene>
    <name evidence="9 14" type="primary">glnS</name>
    <name evidence="14" type="ordered locus">THI_1136</name>
    <name evidence="15" type="ORF">THICB1_100162</name>
</gene>
<keyword evidence="6 9" id="KW-0648">Protein biosynthesis</keyword>
<feature type="binding site" evidence="9">
    <location>
        <position position="256"/>
    </location>
    <ligand>
        <name>ATP</name>
        <dbReference type="ChEBI" id="CHEBI:30616"/>
    </ligand>
</feature>
<evidence type="ECO:0000313" key="17">
    <source>
        <dbReference type="Proteomes" id="UP000078599"/>
    </source>
</evidence>
<evidence type="ECO:0000256" key="1">
    <source>
        <dbReference type="ARBA" id="ARBA00005594"/>
    </source>
</evidence>
<dbReference type="PANTHER" id="PTHR43097:SF5">
    <property type="entry name" value="GLUTAMATE--TRNA LIGASE"/>
    <property type="match status" value="1"/>
</dbReference>
<keyword evidence="4 9" id="KW-0547">Nucleotide-binding</keyword>
<dbReference type="InterPro" id="IPR011035">
    <property type="entry name" value="Ribosomal_bL25/Gln-tRNA_synth"/>
</dbReference>
<dbReference type="Proteomes" id="UP000078599">
    <property type="component" value="Unassembled WGS sequence"/>
</dbReference>
<sequence>MEPVDKPSNFLRQIIERDLAQGTYANRRFAGHPADAAGHAAGQTDPARIRTRFPPEPNGYLHIGHAKSICLNFGLAQDFGGVCHLRFDDTNPEKEDQEYVDAILDAVHWLGFDWNADGVSHLFYASDDFDFMYRCACALIEHGLAYVDEQNADDMRRNRGTLTEPGVDSPWRNRTPEENLRRFEEMRAGQHPEGSMVLRAKIDMAAPNINLRDPAIYRIRFAHHHRTGDTWCIYPMYTFAHPIEDAMECISHSLCTLEFEDQRPFYDWLLDHLVRLGLVASPRPHQYEFARLNLTYVVTSKRKLAQLVAERHVDGWDDPRMPTLVGLRRRGYTPESLRLFTDRIGVSKADSWIDYSVLEQALRDDLDARAPRAMAVLDPLKLELTNWAEVFGSAAHAEPCSAPVHPGHPEMGRRQFDLTAQVWIEREDFMEVPPKGYHRLTPGGLARLKYGYVIRCTGCEKDAEGRVTKVLAELLPDTKSGTPGADAVKVKGVITWVSASLGVAAQVRLFDRLFTEAHPDAGGRDFLAVLNPQSKQTVQAYIEPALAIAPAGASFQFERHGYFVADRVDHSPAQPVFNRTTTLRDSWGK</sequence>
<comment type="catalytic activity">
    <reaction evidence="8 9">
        <text>tRNA(Gln) + L-glutamine + ATP = L-glutaminyl-tRNA(Gln) + AMP + diphosphate</text>
        <dbReference type="Rhea" id="RHEA:20121"/>
        <dbReference type="Rhea" id="RHEA-COMP:9662"/>
        <dbReference type="Rhea" id="RHEA-COMP:9681"/>
        <dbReference type="ChEBI" id="CHEBI:30616"/>
        <dbReference type="ChEBI" id="CHEBI:33019"/>
        <dbReference type="ChEBI" id="CHEBI:58359"/>
        <dbReference type="ChEBI" id="CHEBI:78442"/>
        <dbReference type="ChEBI" id="CHEBI:78521"/>
        <dbReference type="ChEBI" id="CHEBI:456215"/>
        <dbReference type="EC" id="6.1.1.18"/>
    </reaction>
</comment>
<feature type="binding site" evidence="9">
    <location>
        <position position="88"/>
    </location>
    <ligand>
        <name>L-glutamine</name>
        <dbReference type="ChEBI" id="CHEBI:58359"/>
    </ligand>
</feature>
<dbReference type="SUPFAM" id="SSF50715">
    <property type="entry name" value="Ribosomal protein L25-like"/>
    <property type="match status" value="1"/>
</dbReference>
<dbReference type="KEGG" id="thi:THI_1136"/>
<dbReference type="InterPro" id="IPR050132">
    <property type="entry name" value="Gln/Glu-tRNA_Ligase"/>
</dbReference>
<dbReference type="GO" id="GO:0005524">
    <property type="term" value="F:ATP binding"/>
    <property type="evidence" value="ECO:0007669"/>
    <property type="project" value="UniProtKB-UniRule"/>
</dbReference>
<feature type="domain" description="tRNA synthetases class I (E and Q) anti-codon binding" evidence="13">
    <location>
        <begin position="493"/>
        <end position="566"/>
    </location>
</feature>
<dbReference type="GO" id="GO:0005829">
    <property type="term" value="C:cytosol"/>
    <property type="evidence" value="ECO:0007669"/>
    <property type="project" value="TreeGrafter"/>
</dbReference>
<dbReference type="PANTHER" id="PTHR43097">
    <property type="entry name" value="GLUTAMINE-TRNA LIGASE"/>
    <property type="match status" value="1"/>
</dbReference>
<dbReference type="PRINTS" id="PR00987">
    <property type="entry name" value="TRNASYNTHGLU"/>
</dbReference>
<feature type="domain" description="Glutamyl/glutaminyl-tRNA synthetase class Ib anti-codon binding" evidence="12">
    <location>
        <begin position="370"/>
        <end position="473"/>
    </location>
</feature>
<feature type="binding site" evidence="9">
    <location>
        <position position="237"/>
    </location>
    <ligand>
        <name>L-glutamine</name>
        <dbReference type="ChEBI" id="CHEBI:58359"/>
    </ligand>
</feature>
<dbReference type="Pfam" id="PF00749">
    <property type="entry name" value="tRNA-synt_1c"/>
    <property type="match status" value="1"/>
</dbReference>
<dbReference type="Gene3D" id="1.10.1160.10">
    <property type="entry name" value="Glutamyl-trna Synthetase, Domain 2"/>
    <property type="match status" value="1"/>
</dbReference>
<dbReference type="AlphaFoldDB" id="D6CL77"/>
<dbReference type="InterPro" id="IPR022861">
    <property type="entry name" value="Gln_tRNA_ligase_bac"/>
</dbReference>
<dbReference type="InterPro" id="IPR001412">
    <property type="entry name" value="aa-tRNA-synth_I_CS"/>
</dbReference>
<reference evidence="14" key="2">
    <citation type="submission" date="2010-07" db="EMBL/GenBank/DDBJ databases">
        <authorList>
            <person name="Genoscope - CEA"/>
        </authorList>
    </citation>
    <scope>NUCLEOTIDE SEQUENCE</scope>
    <source>
        <strain evidence="14">3As</strain>
    </source>
</reference>
<evidence type="ECO:0000256" key="3">
    <source>
        <dbReference type="ARBA" id="ARBA00022598"/>
    </source>
</evidence>
<name>D6CL77_THIA3</name>
<reference evidence="16" key="1">
    <citation type="journal article" date="2010" name="PLoS Genet.">
        <title>Structure, function, and evolution of the Thiomonas spp. genome.</title>
        <authorList>
            <person name="Arsene-Ploetze F."/>
            <person name="Koechler S."/>
            <person name="Marchal M."/>
            <person name="Coppee J.Y."/>
            <person name="Chandler M."/>
            <person name="Bonnefoy V."/>
            <person name="Brochier-Armanet C."/>
            <person name="Barakat M."/>
            <person name="Barbe V."/>
            <person name="Battaglia-Brunet F."/>
            <person name="Bruneel O."/>
            <person name="Bryan C.G."/>
            <person name="Cleiss-Arnold J."/>
            <person name="Cruveiller S."/>
            <person name="Erhardt M."/>
            <person name="Heinrich-Salmeron A."/>
            <person name="Hommais F."/>
            <person name="Joulian C."/>
            <person name="Krin E."/>
            <person name="Lieutaud A."/>
            <person name="Lievremont D."/>
            <person name="Michel C."/>
            <person name="Muller D."/>
            <person name="Ortet P."/>
            <person name="Proux C."/>
            <person name="Siguier P."/>
            <person name="Roche D."/>
            <person name="Rouy Z."/>
            <person name="Salvignol G."/>
            <person name="Slyemi D."/>
            <person name="Talla E."/>
            <person name="Weiss S."/>
            <person name="Weissenbach J."/>
            <person name="Medigue C."/>
            <person name="Bertin P.N."/>
        </authorList>
    </citation>
    <scope>NUCLEOTIDE SEQUENCE [LARGE SCALE GENOMIC DNA]</scope>
    <source>
        <strain evidence="16">DSM 22701 / CIP 110005 / 3As</strain>
    </source>
</reference>
<evidence type="ECO:0000256" key="4">
    <source>
        <dbReference type="ARBA" id="ARBA00022741"/>
    </source>
</evidence>
<dbReference type="HAMAP" id="MF_00126">
    <property type="entry name" value="Gln_tRNA_synth"/>
    <property type="match status" value="1"/>
</dbReference>
<evidence type="ECO:0000313" key="15">
    <source>
        <dbReference type="EMBL" id="CQR26641.1"/>
    </source>
</evidence>
<dbReference type="InterPro" id="IPR020058">
    <property type="entry name" value="Glu/Gln-tRNA-synth_Ib_cat-dom"/>
</dbReference>
<dbReference type="InterPro" id="IPR020056">
    <property type="entry name" value="Rbsml_bL25/Gln-tRNA_synth_N"/>
</dbReference>
<dbReference type="GO" id="GO:0004819">
    <property type="term" value="F:glutamine-tRNA ligase activity"/>
    <property type="evidence" value="ECO:0007669"/>
    <property type="project" value="UniProtKB-UniRule"/>
</dbReference>
<proteinExistence type="inferred from homology"/>
<keyword evidence="3 9" id="KW-0436">Ligase</keyword>
<keyword evidence="5 9" id="KW-0067">ATP-binding</keyword>
<evidence type="ECO:0000259" key="11">
    <source>
        <dbReference type="Pfam" id="PF00749"/>
    </source>
</evidence>
<evidence type="ECO:0000256" key="5">
    <source>
        <dbReference type="ARBA" id="ARBA00022840"/>
    </source>
</evidence>
<keyword evidence="7 9" id="KW-0030">Aminoacyl-tRNA synthetase</keyword>
<feature type="short sequence motif" description="'HIGH' region" evidence="9">
    <location>
        <begin position="55"/>
        <end position="65"/>
    </location>
</feature>
<dbReference type="EMBL" id="FP475956">
    <property type="protein sequence ID" value="CAZ87830.1"/>
    <property type="molecule type" value="Genomic_DNA"/>
</dbReference>
<evidence type="ECO:0000256" key="2">
    <source>
        <dbReference type="ARBA" id="ARBA00022490"/>
    </source>
</evidence>
<feature type="short sequence motif" description="'KMSKS' region" evidence="9">
    <location>
        <begin position="298"/>
        <end position="302"/>
    </location>
</feature>
<reference evidence="15 17" key="3">
    <citation type="submission" date="2015-03" db="EMBL/GenBank/DDBJ databases">
        <authorList>
            <person name="Regsiter A."/>
            <person name="william w."/>
        </authorList>
    </citation>
    <scope>NUCLEOTIDE SEQUENCE [LARGE SCALE GENOMIC DNA]</scope>
    <source>
        <strain evidence="15 17">CB1</strain>
    </source>
</reference>
<dbReference type="NCBIfam" id="NF011291">
    <property type="entry name" value="PRK14703.1"/>
    <property type="match status" value="1"/>
</dbReference>
<accession>D6CL77</accession>
<dbReference type="InterPro" id="IPR020061">
    <property type="entry name" value="Glu_tRNA_lig_a-bdl"/>
</dbReference>
<dbReference type="HOGENOM" id="CLU_001882_2_3_4"/>
<dbReference type="Gene3D" id="2.40.240.10">
    <property type="entry name" value="Ribosomal Protein L25, Chain P"/>
    <property type="match status" value="2"/>
</dbReference>
<dbReference type="PROSITE" id="PS00178">
    <property type="entry name" value="AA_TRNA_LIGASE_I"/>
    <property type="match status" value="1"/>
</dbReference>
<dbReference type="Gene3D" id="3.40.50.620">
    <property type="entry name" value="HUPs"/>
    <property type="match status" value="1"/>
</dbReference>
<dbReference type="InterPro" id="IPR004514">
    <property type="entry name" value="Gln-tRNA-synth"/>
</dbReference>
<evidence type="ECO:0000256" key="8">
    <source>
        <dbReference type="ARBA" id="ARBA00048270"/>
    </source>
</evidence>
<protein>
    <recommendedName>
        <fullName evidence="9">Glutamine--tRNA ligase</fullName>
        <ecNumber evidence="9">6.1.1.18</ecNumber>
    </recommendedName>
    <alternativeName>
        <fullName evidence="9">Glutaminyl-tRNA synthetase</fullName>
        <shortName evidence="9">GlnRS</shortName>
    </alternativeName>
</protein>
<dbReference type="InterPro" id="IPR020059">
    <property type="entry name" value="Glu/Gln-tRNA-synth_Ib_codon-bd"/>
</dbReference>
<dbReference type="Proteomes" id="UP000002372">
    <property type="component" value="Chromosome"/>
</dbReference>
<dbReference type="EMBL" id="CTRI01000002">
    <property type="protein sequence ID" value="CQR26641.1"/>
    <property type="molecule type" value="Genomic_DNA"/>
</dbReference>
<comment type="subcellular location">
    <subcellularLocation>
        <location evidence="9">Cytoplasm</location>
    </subcellularLocation>
</comment>
<comment type="similarity">
    <text evidence="1 9 10">Belongs to the class-I aminoacyl-tRNA synthetase family.</text>
</comment>
<dbReference type="SUPFAM" id="SSF52374">
    <property type="entry name" value="Nucleotidylyl transferase"/>
    <property type="match status" value="1"/>
</dbReference>
<dbReference type="FunFam" id="1.10.1160.10:FF:000001">
    <property type="entry name" value="Glutamine--tRNA ligase"/>
    <property type="match status" value="1"/>
</dbReference>
<dbReference type="Gene3D" id="3.90.800.10">
    <property type="entry name" value="Glutamyl-tRNA Synthetase, Domain 3"/>
    <property type="match status" value="1"/>
</dbReference>
<dbReference type="Pfam" id="PF03950">
    <property type="entry name" value="tRNA-synt_1c_C"/>
    <property type="match status" value="1"/>
</dbReference>
<dbReference type="eggNOG" id="COG0008">
    <property type="taxonomic scope" value="Bacteria"/>
</dbReference>
<dbReference type="RefSeq" id="WP_013105176.1">
    <property type="nucleotide sequence ID" value="NC_014145.1"/>
</dbReference>
<dbReference type="InterPro" id="IPR014729">
    <property type="entry name" value="Rossmann-like_a/b/a_fold"/>
</dbReference>
<dbReference type="GO" id="GO:0006424">
    <property type="term" value="P:glutamyl-tRNA aminoacylation"/>
    <property type="evidence" value="ECO:0007669"/>
    <property type="project" value="UniProtKB-UniRule"/>
</dbReference>
<evidence type="ECO:0000256" key="9">
    <source>
        <dbReference type="HAMAP-Rule" id="MF_00126"/>
    </source>
</evidence>